<dbReference type="InterPro" id="IPR050138">
    <property type="entry name" value="DHOase/Allantoinase_Hydrolase"/>
</dbReference>
<dbReference type="Gene3D" id="3.20.20.140">
    <property type="entry name" value="Metal-dependent hydrolases"/>
    <property type="match status" value="1"/>
</dbReference>
<name>A0A353JN08_9ALTE</name>
<dbReference type="Gene3D" id="2.30.40.10">
    <property type="entry name" value="Urease, subunit C, domain 1"/>
    <property type="match status" value="1"/>
</dbReference>
<reference evidence="3 4" key="1">
    <citation type="journal article" date="2018" name="Nat. Biotechnol.">
        <title>A standardized bacterial taxonomy based on genome phylogeny substantially revises the tree of life.</title>
        <authorList>
            <person name="Parks D.H."/>
            <person name="Chuvochina M."/>
            <person name="Waite D.W."/>
            <person name="Rinke C."/>
            <person name="Skarshewski A."/>
            <person name="Chaumeil P.A."/>
            <person name="Hugenholtz P."/>
        </authorList>
    </citation>
    <scope>NUCLEOTIDE SEQUENCE [LARGE SCALE GENOMIC DNA]</scope>
    <source>
        <strain evidence="3">UBA11978</strain>
    </source>
</reference>
<feature type="signal peptide" evidence="1">
    <location>
        <begin position="1"/>
        <end position="27"/>
    </location>
</feature>
<dbReference type="GO" id="GO:0004038">
    <property type="term" value="F:allantoinase activity"/>
    <property type="evidence" value="ECO:0007669"/>
    <property type="project" value="TreeGrafter"/>
</dbReference>
<dbReference type="Pfam" id="PF01979">
    <property type="entry name" value="Amidohydro_1"/>
    <property type="match status" value="1"/>
</dbReference>
<comment type="caution">
    <text evidence="3">The sequence shown here is derived from an EMBL/GenBank/DDBJ whole genome shotgun (WGS) entry which is preliminary data.</text>
</comment>
<accession>A0A353JN08</accession>
<dbReference type="OrthoDB" id="9766983at2"/>
<dbReference type="GO" id="GO:0005737">
    <property type="term" value="C:cytoplasm"/>
    <property type="evidence" value="ECO:0007669"/>
    <property type="project" value="TreeGrafter"/>
</dbReference>
<gene>
    <name evidence="3" type="ORF">DCW74_17590</name>
</gene>
<dbReference type="AlphaFoldDB" id="A0A353JN08"/>
<dbReference type="InterPro" id="IPR032466">
    <property type="entry name" value="Metal_Hydrolase"/>
</dbReference>
<dbReference type="SUPFAM" id="SSF51556">
    <property type="entry name" value="Metallo-dependent hydrolases"/>
    <property type="match status" value="1"/>
</dbReference>
<evidence type="ECO:0000256" key="1">
    <source>
        <dbReference type="SAM" id="SignalP"/>
    </source>
</evidence>
<dbReference type="Proteomes" id="UP000263517">
    <property type="component" value="Unassembled WGS sequence"/>
</dbReference>
<dbReference type="EMBL" id="DNAN01000612">
    <property type="protein sequence ID" value="HAW77531.1"/>
    <property type="molecule type" value="Genomic_DNA"/>
</dbReference>
<dbReference type="RefSeq" id="WP_044449400.1">
    <property type="nucleotide sequence ID" value="NZ_CAJXAX010000038.1"/>
</dbReference>
<keyword evidence="3" id="KW-0378">Hydrolase</keyword>
<dbReference type="CDD" id="cd01309">
    <property type="entry name" value="Met_dep_hydrolase_C"/>
    <property type="match status" value="1"/>
</dbReference>
<dbReference type="GO" id="GO:0006145">
    <property type="term" value="P:purine nucleobase catabolic process"/>
    <property type="evidence" value="ECO:0007669"/>
    <property type="project" value="TreeGrafter"/>
</dbReference>
<dbReference type="PANTHER" id="PTHR43668:SF6">
    <property type="entry name" value="AMIDOHYDROLASE"/>
    <property type="match status" value="1"/>
</dbReference>
<keyword evidence="1" id="KW-0732">Signal</keyword>
<evidence type="ECO:0000313" key="3">
    <source>
        <dbReference type="EMBL" id="HAW77531.1"/>
    </source>
</evidence>
<feature type="chain" id="PRO_5030064959" evidence="1">
    <location>
        <begin position="28"/>
        <end position="478"/>
    </location>
</feature>
<organism evidence="3 4">
    <name type="scientific">Alteromonas australica</name>
    <dbReference type="NCBI Taxonomy" id="589873"/>
    <lineage>
        <taxon>Bacteria</taxon>
        <taxon>Pseudomonadati</taxon>
        <taxon>Pseudomonadota</taxon>
        <taxon>Gammaproteobacteria</taxon>
        <taxon>Alteromonadales</taxon>
        <taxon>Alteromonadaceae</taxon>
        <taxon>Alteromonas/Salinimonas group</taxon>
        <taxon>Alteromonas</taxon>
    </lineage>
</organism>
<proteinExistence type="predicted"/>
<evidence type="ECO:0000259" key="2">
    <source>
        <dbReference type="Pfam" id="PF01979"/>
    </source>
</evidence>
<dbReference type="STRING" id="589873.EP12_07285"/>
<dbReference type="InterPro" id="IPR011059">
    <property type="entry name" value="Metal-dep_hydrolase_composite"/>
</dbReference>
<protein>
    <submittedName>
        <fullName evidence="3">Amidohydrolase</fullName>
    </submittedName>
</protein>
<dbReference type="PANTHER" id="PTHR43668">
    <property type="entry name" value="ALLANTOINASE"/>
    <property type="match status" value="1"/>
</dbReference>
<dbReference type="InterPro" id="IPR006680">
    <property type="entry name" value="Amidohydro-rel"/>
</dbReference>
<evidence type="ECO:0000313" key="4">
    <source>
        <dbReference type="Proteomes" id="UP000263517"/>
    </source>
</evidence>
<dbReference type="SUPFAM" id="SSF51338">
    <property type="entry name" value="Composite domain of metallo-dependent hydrolases"/>
    <property type="match status" value="1"/>
</dbReference>
<feature type="domain" description="Amidohydrolase-related" evidence="2">
    <location>
        <begin position="111"/>
        <end position="442"/>
    </location>
</feature>
<sequence length="478" mass="52113">MMNVQPSKLFLAAACMCTIALLGCNDAQNKEQKPKDKVTINENPYPSTYTPIVGKPTLITNVTILDGIGNKIDKGAVLFSDGKIVGLSTTPLGESLPAPDNVVVIDGEGKWVTPGIIDNHSHLGVYPSPSTKSHSDGNEMTSPVTAQVWAEHSVWPQDPGFTRALAGGVTTLQILPGSANLVGGRSVVLKNVPNRTMQSMKFPDAPYGMKMACGENPKRVYGQKGGPMTRMGNVAGYRQAWADAQDYIRKWERYERDFDAGKSPTPPKRDLKLETLAGVLKGDILVHMHCYRADEMTVMMDVMKEFNYKIGTFHHAVEAYKIADTLKENQVCSAMWADWWGFKMEAYDGIRENIPAVHAAGACAIVHSDSDLGIQRLNQEAAKAWSDGKRAGLNISKEEAWIWLAANPAKSLGIFDQTGSLEAGKQADIVLWSGDPFSTYTKAERVFIDGGLAYALDAQQDWPVSDFEIGQVGEGDSK</sequence>